<evidence type="ECO:0000313" key="9">
    <source>
        <dbReference type="Proteomes" id="UP000002774"/>
    </source>
</evidence>
<keyword evidence="9" id="KW-1185">Reference proteome</keyword>
<name>H1Y8F9_9SPHI</name>
<evidence type="ECO:0000259" key="7">
    <source>
        <dbReference type="SMART" id="SM00388"/>
    </source>
</evidence>
<dbReference type="GO" id="GO:0005886">
    <property type="term" value="C:plasma membrane"/>
    <property type="evidence" value="ECO:0007669"/>
    <property type="project" value="TreeGrafter"/>
</dbReference>
<dbReference type="EMBL" id="CM001403">
    <property type="protein sequence ID" value="EHQ25877.1"/>
    <property type="molecule type" value="Genomic_DNA"/>
</dbReference>
<comment type="catalytic activity">
    <reaction evidence="1">
        <text>ATP + protein L-histidine = ADP + protein N-phospho-L-histidine.</text>
        <dbReference type="EC" id="2.7.13.3"/>
    </reaction>
</comment>
<dbReference type="OrthoDB" id="9813151at2"/>
<dbReference type="eggNOG" id="COG5002">
    <property type="taxonomic scope" value="Bacteria"/>
</dbReference>
<dbReference type="HOGENOM" id="CLU_1218651_0_0_10"/>
<dbReference type="InterPro" id="IPR050351">
    <property type="entry name" value="BphY/WalK/GraS-like"/>
</dbReference>
<dbReference type="Pfam" id="PF00512">
    <property type="entry name" value="HisKA"/>
    <property type="match status" value="1"/>
</dbReference>
<reference evidence="8" key="1">
    <citation type="submission" date="2011-09" db="EMBL/GenBank/DDBJ databases">
        <title>The permanent draft genome of Mucilaginibacter paludis DSM 18603.</title>
        <authorList>
            <consortium name="US DOE Joint Genome Institute (JGI-PGF)"/>
            <person name="Lucas S."/>
            <person name="Han J."/>
            <person name="Lapidus A."/>
            <person name="Bruce D."/>
            <person name="Goodwin L."/>
            <person name="Pitluck S."/>
            <person name="Peters L."/>
            <person name="Kyrpides N."/>
            <person name="Mavromatis K."/>
            <person name="Ivanova N."/>
            <person name="Mikhailova N."/>
            <person name="Held B."/>
            <person name="Detter J.C."/>
            <person name="Tapia R."/>
            <person name="Han C."/>
            <person name="Land M."/>
            <person name="Hauser L."/>
            <person name="Markowitz V."/>
            <person name="Cheng J.-F."/>
            <person name="Hugenholtz P."/>
            <person name="Woyke T."/>
            <person name="Wu D."/>
            <person name="Tindall B."/>
            <person name="Brambilla E."/>
            <person name="Klenk H.-P."/>
            <person name="Eisen J.A."/>
        </authorList>
    </citation>
    <scope>NUCLEOTIDE SEQUENCE [LARGE SCALE GENOMIC DNA]</scope>
    <source>
        <strain evidence="8">DSM 18603</strain>
    </source>
</reference>
<dbReference type="GO" id="GO:0000155">
    <property type="term" value="F:phosphorelay sensor kinase activity"/>
    <property type="evidence" value="ECO:0007669"/>
    <property type="project" value="InterPro"/>
</dbReference>
<keyword evidence="3" id="KW-0597">Phosphoprotein</keyword>
<dbReference type="InterPro" id="IPR036097">
    <property type="entry name" value="HisK_dim/P_sf"/>
</dbReference>
<feature type="domain" description="Signal transduction histidine kinase dimerisation/phosphoacceptor" evidence="7">
    <location>
        <begin position="64"/>
        <end position="132"/>
    </location>
</feature>
<sequence length="227" mass="26476">MIRNFSTALIEKKTCEWEFRVPDNQNRHRWLLARGMPRFRFYGSFAGYISSTVAITEIKENEQRKNAFISMVSHEFKTPLTSAISYIQVSQNKALTCGDTLTSGMLERAGKQLRKMTSIINGFLNLSWLESGKIYIDRQRFDISLLIKEAEEESMVSISSHQLVFQRATMSWVNADREKIGQVINKICLVMLSMFFIFSMRVKASFEYVIGRFRFFKKQVPIKYQIT</sequence>
<accession>H1Y8F9</accession>
<organism evidence="8 9">
    <name type="scientific">Mucilaginibacter paludis DSM 18603</name>
    <dbReference type="NCBI Taxonomy" id="714943"/>
    <lineage>
        <taxon>Bacteria</taxon>
        <taxon>Pseudomonadati</taxon>
        <taxon>Bacteroidota</taxon>
        <taxon>Sphingobacteriia</taxon>
        <taxon>Sphingobacteriales</taxon>
        <taxon>Sphingobacteriaceae</taxon>
        <taxon>Mucilaginibacter</taxon>
    </lineage>
</organism>
<keyword evidence="4" id="KW-0808">Transferase</keyword>
<dbReference type="GO" id="GO:0004721">
    <property type="term" value="F:phosphoprotein phosphatase activity"/>
    <property type="evidence" value="ECO:0007669"/>
    <property type="project" value="TreeGrafter"/>
</dbReference>
<evidence type="ECO:0000256" key="1">
    <source>
        <dbReference type="ARBA" id="ARBA00000085"/>
    </source>
</evidence>
<dbReference type="Gene3D" id="1.10.287.130">
    <property type="match status" value="1"/>
</dbReference>
<dbReference type="STRING" id="714943.Mucpa_1722"/>
<dbReference type="InterPro" id="IPR003661">
    <property type="entry name" value="HisK_dim/P_dom"/>
</dbReference>
<keyword evidence="6" id="KW-0902">Two-component regulatory system</keyword>
<dbReference type="EC" id="2.7.13.3" evidence="2"/>
<dbReference type="SMART" id="SM00388">
    <property type="entry name" value="HisKA"/>
    <property type="match status" value="1"/>
</dbReference>
<evidence type="ECO:0000256" key="5">
    <source>
        <dbReference type="ARBA" id="ARBA00022777"/>
    </source>
</evidence>
<evidence type="ECO:0000256" key="4">
    <source>
        <dbReference type="ARBA" id="ARBA00022679"/>
    </source>
</evidence>
<evidence type="ECO:0000256" key="3">
    <source>
        <dbReference type="ARBA" id="ARBA00022553"/>
    </source>
</evidence>
<dbReference type="AlphaFoldDB" id="H1Y8F9"/>
<dbReference type="GO" id="GO:0016036">
    <property type="term" value="P:cellular response to phosphate starvation"/>
    <property type="evidence" value="ECO:0007669"/>
    <property type="project" value="TreeGrafter"/>
</dbReference>
<evidence type="ECO:0000256" key="2">
    <source>
        <dbReference type="ARBA" id="ARBA00012438"/>
    </source>
</evidence>
<proteinExistence type="predicted"/>
<dbReference type="PANTHER" id="PTHR45453:SF1">
    <property type="entry name" value="PHOSPHATE REGULON SENSOR PROTEIN PHOR"/>
    <property type="match status" value="1"/>
</dbReference>
<dbReference type="SUPFAM" id="SSF47384">
    <property type="entry name" value="Homodimeric domain of signal transducing histidine kinase"/>
    <property type="match status" value="1"/>
</dbReference>
<dbReference type="RefSeq" id="WP_008505761.1">
    <property type="nucleotide sequence ID" value="NZ_CM001403.1"/>
</dbReference>
<dbReference type="CDD" id="cd00082">
    <property type="entry name" value="HisKA"/>
    <property type="match status" value="1"/>
</dbReference>
<dbReference type="Proteomes" id="UP000002774">
    <property type="component" value="Chromosome"/>
</dbReference>
<dbReference type="PANTHER" id="PTHR45453">
    <property type="entry name" value="PHOSPHATE REGULON SENSOR PROTEIN PHOR"/>
    <property type="match status" value="1"/>
</dbReference>
<evidence type="ECO:0000256" key="6">
    <source>
        <dbReference type="ARBA" id="ARBA00023012"/>
    </source>
</evidence>
<protein>
    <recommendedName>
        <fullName evidence="2">histidine kinase</fullName>
        <ecNumber evidence="2">2.7.13.3</ecNumber>
    </recommendedName>
</protein>
<gene>
    <name evidence="8" type="ORF">Mucpa_1722</name>
</gene>
<evidence type="ECO:0000313" key="8">
    <source>
        <dbReference type="EMBL" id="EHQ25877.1"/>
    </source>
</evidence>
<keyword evidence="5 8" id="KW-0418">Kinase</keyword>